<dbReference type="EMBL" id="SNSC02000003">
    <property type="protein sequence ID" value="TID26013.1"/>
    <property type="molecule type" value="Genomic_DNA"/>
</dbReference>
<dbReference type="OrthoDB" id="5069333at2759"/>
<name>A0A4Z1P9Z3_9PEZI</name>
<keyword evidence="1" id="KW-0479">Metal-binding</keyword>
<dbReference type="PANTHER" id="PTHR31069:SF31">
    <property type="entry name" value="MONODICTYPHENONE CLUSTER TRANSCRIPTION FACTOR-RELATED"/>
    <property type="match status" value="1"/>
</dbReference>
<dbReference type="GO" id="GO:0000981">
    <property type="term" value="F:DNA-binding transcription factor activity, RNA polymerase II-specific"/>
    <property type="evidence" value="ECO:0007669"/>
    <property type="project" value="InterPro"/>
</dbReference>
<evidence type="ECO:0000256" key="2">
    <source>
        <dbReference type="ARBA" id="ARBA00023015"/>
    </source>
</evidence>
<evidence type="ECO:0000256" key="5">
    <source>
        <dbReference type="ARBA" id="ARBA00023242"/>
    </source>
</evidence>
<organism evidence="8 9">
    <name type="scientific">Venturia nashicola</name>
    <dbReference type="NCBI Taxonomy" id="86259"/>
    <lineage>
        <taxon>Eukaryota</taxon>
        <taxon>Fungi</taxon>
        <taxon>Dikarya</taxon>
        <taxon>Ascomycota</taxon>
        <taxon>Pezizomycotina</taxon>
        <taxon>Dothideomycetes</taxon>
        <taxon>Pleosporomycetidae</taxon>
        <taxon>Venturiales</taxon>
        <taxon>Venturiaceae</taxon>
        <taxon>Venturia</taxon>
    </lineage>
</organism>
<dbReference type="GO" id="GO:0005634">
    <property type="term" value="C:nucleus"/>
    <property type="evidence" value="ECO:0007669"/>
    <property type="project" value="InterPro"/>
</dbReference>
<keyword evidence="5" id="KW-0539">Nucleus</keyword>
<dbReference type="InterPro" id="IPR050675">
    <property type="entry name" value="OAF3"/>
</dbReference>
<accession>A0A4Z1P9Z3</accession>
<protein>
    <submittedName>
        <fullName evidence="8">Aflatoxin biosynthesis regulatory protein</fullName>
    </submittedName>
</protein>
<keyword evidence="2" id="KW-0805">Transcription regulation</keyword>
<feature type="domain" description="Zn(2)-C6 fungal-type" evidence="7">
    <location>
        <begin position="15"/>
        <end position="45"/>
    </location>
</feature>
<reference evidence="8 9" key="1">
    <citation type="submission" date="2019-04" db="EMBL/GenBank/DDBJ databases">
        <title>High contiguity whole genome sequence and gene annotation resource for two Venturia nashicola isolates.</title>
        <authorList>
            <person name="Prokchorchik M."/>
            <person name="Won K."/>
            <person name="Lee Y."/>
            <person name="Choi E.D."/>
            <person name="Segonzac C."/>
            <person name="Sohn K.H."/>
        </authorList>
    </citation>
    <scope>NUCLEOTIDE SEQUENCE [LARGE SCALE GENOMIC DNA]</scope>
    <source>
        <strain evidence="8 9">PRI2</strain>
    </source>
</reference>
<dbReference type="InterPro" id="IPR001138">
    <property type="entry name" value="Zn2Cys6_DnaBD"/>
</dbReference>
<evidence type="ECO:0000256" key="4">
    <source>
        <dbReference type="ARBA" id="ARBA00023163"/>
    </source>
</evidence>
<evidence type="ECO:0000259" key="7">
    <source>
        <dbReference type="PROSITE" id="PS50048"/>
    </source>
</evidence>
<dbReference type="GO" id="GO:0008270">
    <property type="term" value="F:zinc ion binding"/>
    <property type="evidence" value="ECO:0007669"/>
    <property type="project" value="InterPro"/>
</dbReference>
<dbReference type="InterPro" id="IPR036864">
    <property type="entry name" value="Zn2-C6_fun-type_DNA-bd_sf"/>
</dbReference>
<evidence type="ECO:0000256" key="1">
    <source>
        <dbReference type="ARBA" id="ARBA00022723"/>
    </source>
</evidence>
<proteinExistence type="predicted"/>
<dbReference type="SUPFAM" id="SSF57701">
    <property type="entry name" value="Zn2/Cys6 DNA-binding domain"/>
    <property type="match status" value="1"/>
</dbReference>
<keyword evidence="3" id="KW-0238">DNA-binding</keyword>
<dbReference type="GO" id="GO:0003677">
    <property type="term" value="F:DNA binding"/>
    <property type="evidence" value="ECO:0007669"/>
    <property type="project" value="UniProtKB-KW"/>
</dbReference>
<dbReference type="GO" id="GO:0045122">
    <property type="term" value="P:aflatoxin biosynthetic process"/>
    <property type="evidence" value="ECO:0007669"/>
    <property type="project" value="InterPro"/>
</dbReference>
<dbReference type="PANTHER" id="PTHR31069">
    <property type="entry name" value="OLEATE-ACTIVATED TRANSCRIPTION FACTOR 1-RELATED"/>
    <property type="match status" value="1"/>
</dbReference>
<evidence type="ECO:0000256" key="3">
    <source>
        <dbReference type="ARBA" id="ARBA00023125"/>
    </source>
</evidence>
<dbReference type="Gene3D" id="4.10.240.10">
    <property type="entry name" value="Zn(2)-C6 fungal-type DNA-binding domain"/>
    <property type="match status" value="1"/>
</dbReference>
<sequence length="353" mass="39512">MASTTQNQRKKLRDACDYCALSKVRCNSRKPRCDRCQERGLACLYGLSNRKGRPGAKTSPAQSSSSNGTPYHSQSPETPAWSPDQNDHLFPTYFDILMWDSTIVPSIPSLNGSRDSWPFQHLPDLPLPSSEMANTNGSTLDISQLPQGLSQPYFDPHNPQKPYSTLHDTRGAGRSCITRAFSALFPLHEQKQAYDLIANTALSLEPSDDPIILTARKAKSTLTSLISCKCHPCTQDRSMPFLLIAIAAKIVERYRTLHLHNLQAAYISDGHSTFIDMAALNLPCMTEIRMKALMLLCEIEPLLEICQNFEGRLNGAVVLYGAEEVRDAFEVYWKRELIKLKDSLEYACGGQRR</sequence>
<dbReference type="SMART" id="SM00066">
    <property type="entry name" value="GAL4"/>
    <property type="match status" value="1"/>
</dbReference>
<gene>
    <name evidence="8" type="ORF">E6O75_ATG03876</name>
</gene>
<dbReference type="Proteomes" id="UP000298493">
    <property type="component" value="Unassembled WGS sequence"/>
</dbReference>
<evidence type="ECO:0000313" key="8">
    <source>
        <dbReference type="EMBL" id="TID26013.1"/>
    </source>
</evidence>
<dbReference type="PROSITE" id="PS00463">
    <property type="entry name" value="ZN2_CY6_FUNGAL_1"/>
    <property type="match status" value="1"/>
</dbReference>
<comment type="caution">
    <text evidence="8">The sequence shown here is derived from an EMBL/GenBank/DDBJ whole genome shotgun (WGS) entry which is preliminary data.</text>
</comment>
<keyword evidence="4" id="KW-0804">Transcription</keyword>
<dbReference type="AlphaFoldDB" id="A0A4Z1P9Z3"/>
<evidence type="ECO:0000256" key="6">
    <source>
        <dbReference type="SAM" id="MobiDB-lite"/>
    </source>
</evidence>
<feature type="compositionally biased region" description="Polar residues" evidence="6">
    <location>
        <begin position="59"/>
        <end position="77"/>
    </location>
</feature>
<dbReference type="PROSITE" id="PS50048">
    <property type="entry name" value="ZN2_CY6_FUNGAL_2"/>
    <property type="match status" value="1"/>
</dbReference>
<feature type="region of interest" description="Disordered" evidence="6">
    <location>
        <begin position="51"/>
        <end position="84"/>
    </location>
</feature>
<dbReference type="InterPro" id="IPR013700">
    <property type="entry name" value="AflR"/>
</dbReference>
<dbReference type="Pfam" id="PF08493">
    <property type="entry name" value="AflR"/>
    <property type="match status" value="1"/>
</dbReference>
<dbReference type="Pfam" id="PF00172">
    <property type="entry name" value="Zn_clus"/>
    <property type="match status" value="1"/>
</dbReference>
<keyword evidence="9" id="KW-1185">Reference proteome</keyword>
<evidence type="ECO:0000313" key="9">
    <source>
        <dbReference type="Proteomes" id="UP000298493"/>
    </source>
</evidence>
<dbReference type="PRINTS" id="PR00755">
    <property type="entry name" value="AFLATOXINBRP"/>
</dbReference>
<dbReference type="CDD" id="cd00067">
    <property type="entry name" value="GAL4"/>
    <property type="match status" value="1"/>
</dbReference>